<dbReference type="PANTHER" id="PTHR43540">
    <property type="entry name" value="PEROXYUREIDOACRYLATE/UREIDOACRYLATE AMIDOHYDROLASE-RELATED"/>
    <property type="match status" value="1"/>
</dbReference>
<dbReference type="RefSeq" id="WP_183415327.1">
    <property type="nucleotide sequence ID" value="NZ_JACHXA010000002.1"/>
</dbReference>
<dbReference type="SUPFAM" id="SSF52499">
    <property type="entry name" value="Isochorismatase-like hydrolases"/>
    <property type="match status" value="1"/>
</dbReference>
<feature type="domain" description="Isochorismatase-like" evidence="2">
    <location>
        <begin position="26"/>
        <end position="199"/>
    </location>
</feature>
<evidence type="ECO:0000313" key="3">
    <source>
        <dbReference type="EMBL" id="MBB3064506.1"/>
    </source>
</evidence>
<evidence type="ECO:0000256" key="1">
    <source>
        <dbReference type="ARBA" id="ARBA00022801"/>
    </source>
</evidence>
<dbReference type="AlphaFoldDB" id="A0A839ST31"/>
<gene>
    <name evidence="3" type="ORF">FHR98_000778</name>
</gene>
<keyword evidence="1" id="KW-0378">Hydrolase</keyword>
<dbReference type="InterPro" id="IPR050272">
    <property type="entry name" value="Isochorismatase-like_hydrls"/>
</dbReference>
<proteinExistence type="predicted"/>
<dbReference type="PANTHER" id="PTHR43540:SF1">
    <property type="entry name" value="ISOCHORISMATASE HYDROLASE"/>
    <property type="match status" value="1"/>
</dbReference>
<accession>A0A839ST31</accession>
<sequence length="217" mass="23399">MSSARQEDIYRTAGFGVAGQRGCFPAILVVDFSYGFTDPIYPTAADMSAEIEATKELINIGRAMRFPIVFTTISYTPGELEMLPWLRKATGMASLVAGSRLVEIDQRLEPRATEPIIIKHGASAFHGTNLAAMLNGAGVDTVIVTGATTSGCVRASVVDAVQYGFNVLVPEGCVADRSKPPHDANLFDIQQKYADVVQVSEAMNYLRSCGNQRTSTR</sequence>
<organism evidence="3 4">
    <name type="scientific">Limibacillus halophilus</name>
    <dbReference type="NCBI Taxonomy" id="1579333"/>
    <lineage>
        <taxon>Bacteria</taxon>
        <taxon>Pseudomonadati</taxon>
        <taxon>Pseudomonadota</taxon>
        <taxon>Alphaproteobacteria</taxon>
        <taxon>Rhodospirillales</taxon>
        <taxon>Rhodovibrionaceae</taxon>
        <taxon>Limibacillus</taxon>
    </lineage>
</organism>
<evidence type="ECO:0000313" key="4">
    <source>
        <dbReference type="Proteomes" id="UP000581135"/>
    </source>
</evidence>
<dbReference type="EMBL" id="JACHXA010000002">
    <property type="protein sequence ID" value="MBB3064506.1"/>
    <property type="molecule type" value="Genomic_DNA"/>
</dbReference>
<comment type="caution">
    <text evidence="3">The sequence shown here is derived from an EMBL/GenBank/DDBJ whole genome shotgun (WGS) entry which is preliminary data.</text>
</comment>
<dbReference type="InterPro" id="IPR036380">
    <property type="entry name" value="Isochorismatase-like_sf"/>
</dbReference>
<protein>
    <submittedName>
        <fullName evidence="3">Nicotinamidase-related amidase</fullName>
    </submittedName>
</protein>
<dbReference type="Pfam" id="PF00857">
    <property type="entry name" value="Isochorismatase"/>
    <property type="match status" value="1"/>
</dbReference>
<name>A0A839ST31_9PROT</name>
<dbReference type="GO" id="GO:0016787">
    <property type="term" value="F:hydrolase activity"/>
    <property type="evidence" value="ECO:0007669"/>
    <property type="project" value="UniProtKB-KW"/>
</dbReference>
<evidence type="ECO:0000259" key="2">
    <source>
        <dbReference type="Pfam" id="PF00857"/>
    </source>
</evidence>
<reference evidence="3 4" key="1">
    <citation type="submission" date="2020-08" db="EMBL/GenBank/DDBJ databases">
        <title>Genomic Encyclopedia of Type Strains, Phase III (KMG-III): the genomes of soil and plant-associated and newly described type strains.</title>
        <authorList>
            <person name="Whitman W."/>
        </authorList>
    </citation>
    <scope>NUCLEOTIDE SEQUENCE [LARGE SCALE GENOMIC DNA]</scope>
    <source>
        <strain evidence="3 4">CECT 8803</strain>
    </source>
</reference>
<dbReference type="Gene3D" id="3.40.50.850">
    <property type="entry name" value="Isochorismatase-like"/>
    <property type="match status" value="1"/>
</dbReference>
<dbReference type="InterPro" id="IPR000868">
    <property type="entry name" value="Isochorismatase-like_dom"/>
</dbReference>
<keyword evidence="4" id="KW-1185">Reference proteome</keyword>
<dbReference type="Proteomes" id="UP000581135">
    <property type="component" value="Unassembled WGS sequence"/>
</dbReference>